<dbReference type="InterPro" id="IPR046347">
    <property type="entry name" value="bZIP_sf"/>
</dbReference>
<evidence type="ECO:0000313" key="6">
    <source>
        <dbReference type="Proteomes" id="UP000612746"/>
    </source>
</evidence>
<feature type="compositionally biased region" description="Polar residues" evidence="3">
    <location>
        <begin position="309"/>
        <end position="323"/>
    </location>
</feature>
<sequence>MTTHRYPPPPLPPPPPSANRQYHVHYSAPPPSSQSNYYSSNHNYMVSQDRRRSSSAREGLHSPIREHKPTFEPYPQHRRRSPSPEPTNSASPPSSDAQSPDMNGHRPNDQKKAVQTAKRAAQNRAAQRAFRQRRERYVKDLEIRVKEMDAMQEEMSKLAEQNMSYRKQVENLTRELKQFKEPGGQSFTPYANKHMMTPKSPPPPPPPPPQSIPSSPPLHNHRFKPVPKDTNGKQRNGGSFEAEMARRLSHSDRSLNQDSSPYSESLYSLQQRRGLHSPRKQVSAAVSSRNSDYQLPAPATSNPDHHHNNVNTYHHQTNGQSIHETMDRRKPLTSHTTPPGPQAKHMSENGTYMPPTSTSMMDHSYSLPPRSDVGILPSPVYGNEQQRFMHQFGEIDNTNPELVGMIDMPPLPMGDGEFEMEDPFAAEDGADDLDFAPEDCDRILDDLVTILQQRNRPQIPHNLNPTEA</sequence>
<evidence type="ECO:0000256" key="1">
    <source>
        <dbReference type="ARBA" id="ARBA00004123"/>
    </source>
</evidence>
<feature type="compositionally biased region" description="Low complexity" evidence="3">
    <location>
        <begin position="33"/>
        <end position="44"/>
    </location>
</feature>
<gene>
    <name evidence="5" type="ORF">INT44_001894</name>
</gene>
<feature type="compositionally biased region" description="Polar residues" evidence="3">
    <location>
        <begin position="284"/>
        <end position="293"/>
    </location>
</feature>
<feature type="compositionally biased region" description="Basic and acidic residues" evidence="3">
    <location>
        <begin position="243"/>
        <end position="255"/>
    </location>
</feature>
<evidence type="ECO:0000259" key="4">
    <source>
        <dbReference type="PROSITE" id="PS00036"/>
    </source>
</evidence>
<protein>
    <recommendedName>
        <fullName evidence="4">BZIP domain-containing protein</fullName>
    </recommendedName>
</protein>
<dbReference type="InterPro" id="IPR004827">
    <property type="entry name" value="bZIP"/>
</dbReference>
<feature type="compositionally biased region" description="Basic and acidic residues" evidence="3">
    <location>
        <begin position="58"/>
        <end position="70"/>
    </location>
</feature>
<dbReference type="SUPFAM" id="SSF57959">
    <property type="entry name" value="Leucine zipper domain"/>
    <property type="match status" value="1"/>
</dbReference>
<feature type="region of interest" description="Disordered" evidence="3">
    <location>
        <begin position="173"/>
        <end position="350"/>
    </location>
</feature>
<dbReference type="EMBL" id="JAEPRA010000005">
    <property type="protein sequence ID" value="KAG2185104.1"/>
    <property type="molecule type" value="Genomic_DNA"/>
</dbReference>
<organism evidence="5 6">
    <name type="scientific">Umbelopsis vinacea</name>
    <dbReference type="NCBI Taxonomy" id="44442"/>
    <lineage>
        <taxon>Eukaryota</taxon>
        <taxon>Fungi</taxon>
        <taxon>Fungi incertae sedis</taxon>
        <taxon>Mucoromycota</taxon>
        <taxon>Mucoromycotina</taxon>
        <taxon>Umbelopsidomycetes</taxon>
        <taxon>Umbelopsidales</taxon>
        <taxon>Umbelopsidaceae</taxon>
        <taxon>Umbelopsis</taxon>
    </lineage>
</organism>
<dbReference type="OrthoDB" id="2387861at2759"/>
<dbReference type="Gene3D" id="1.20.5.170">
    <property type="match status" value="1"/>
</dbReference>
<feature type="compositionally biased region" description="Low complexity" evidence="3">
    <location>
        <begin position="89"/>
        <end position="101"/>
    </location>
</feature>
<proteinExistence type="predicted"/>
<dbReference type="GO" id="GO:0090575">
    <property type="term" value="C:RNA polymerase II transcription regulator complex"/>
    <property type="evidence" value="ECO:0007669"/>
    <property type="project" value="TreeGrafter"/>
</dbReference>
<name>A0A8H7Q4X1_9FUNG</name>
<evidence type="ECO:0000313" key="5">
    <source>
        <dbReference type="EMBL" id="KAG2185104.1"/>
    </source>
</evidence>
<evidence type="ECO:0000256" key="3">
    <source>
        <dbReference type="SAM" id="MobiDB-lite"/>
    </source>
</evidence>
<dbReference type="AlphaFoldDB" id="A0A8H7Q4X1"/>
<dbReference type="PANTHER" id="PTHR40621">
    <property type="entry name" value="TRANSCRIPTION FACTOR KAPC-RELATED"/>
    <property type="match status" value="1"/>
</dbReference>
<feature type="compositionally biased region" description="Low complexity" evidence="3">
    <location>
        <begin position="115"/>
        <end position="129"/>
    </location>
</feature>
<dbReference type="PROSITE" id="PS00036">
    <property type="entry name" value="BZIP_BASIC"/>
    <property type="match status" value="1"/>
</dbReference>
<comment type="subcellular location">
    <subcellularLocation>
        <location evidence="1">Nucleus</location>
    </subcellularLocation>
</comment>
<feature type="domain" description="BZIP" evidence="4">
    <location>
        <begin position="118"/>
        <end position="133"/>
    </location>
</feature>
<keyword evidence="2" id="KW-0539">Nucleus</keyword>
<dbReference type="SMART" id="SM00338">
    <property type="entry name" value="BRLZ"/>
    <property type="match status" value="1"/>
</dbReference>
<accession>A0A8H7Q4X1</accession>
<comment type="caution">
    <text evidence="5">The sequence shown here is derived from an EMBL/GenBank/DDBJ whole genome shotgun (WGS) entry which is preliminary data.</text>
</comment>
<dbReference type="Pfam" id="PF00170">
    <property type="entry name" value="bZIP_1"/>
    <property type="match status" value="1"/>
</dbReference>
<feature type="compositionally biased region" description="Polar residues" evidence="3">
    <location>
        <begin position="256"/>
        <end position="271"/>
    </location>
</feature>
<dbReference type="GO" id="GO:0000976">
    <property type="term" value="F:transcription cis-regulatory region binding"/>
    <property type="evidence" value="ECO:0007669"/>
    <property type="project" value="InterPro"/>
</dbReference>
<feature type="compositionally biased region" description="Pro residues" evidence="3">
    <location>
        <begin position="1"/>
        <end position="17"/>
    </location>
</feature>
<dbReference type="Proteomes" id="UP000612746">
    <property type="component" value="Unassembled WGS sequence"/>
</dbReference>
<feature type="compositionally biased region" description="Basic and acidic residues" evidence="3">
    <location>
        <begin position="103"/>
        <end position="112"/>
    </location>
</feature>
<feature type="region of interest" description="Disordered" evidence="3">
    <location>
        <begin position="1"/>
        <end position="136"/>
    </location>
</feature>
<keyword evidence="6" id="KW-1185">Reference proteome</keyword>
<feature type="compositionally biased region" description="Pro residues" evidence="3">
    <location>
        <begin position="199"/>
        <end position="216"/>
    </location>
</feature>
<dbReference type="GO" id="GO:0001228">
    <property type="term" value="F:DNA-binding transcription activator activity, RNA polymerase II-specific"/>
    <property type="evidence" value="ECO:0007669"/>
    <property type="project" value="TreeGrafter"/>
</dbReference>
<reference evidence="5" key="1">
    <citation type="submission" date="2020-12" db="EMBL/GenBank/DDBJ databases">
        <title>Metabolic potential, ecology and presence of endohyphal bacteria is reflected in genomic diversity of Mucoromycotina.</title>
        <authorList>
            <person name="Muszewska A."/>
            <person name="Okrasinska A."/>
            <person name="Steczkiewicz K."/>
            <person name="Drgas O."/>
            <person name="Orlowska M."/>
            <person name="Perlinska-Lenart U."/>
            <person name="Aleksandrzak-Piekarczyk T."/>
            <person name="Szatraj K."/>
            <person name="Zielenkiewicz U."/>
            <person name="Pilsyk S."/>
            <person name="Malc E."/>
            <person name="Mieczkowski P."/>
            <person name="Kruszewska J.S."/>
            <person name="Biernat P."/>
            <person name="Pawlowska J."/>
        </authorList>
    </citation>
    <scope>NUCLEOTIDE SEQUENCE</scope>
    <source>
        <strain evidence="5">WA0000051536</strain>
    </source>
</reference>
<evidence type="ECO:0000256" key="2">
    <source>
        <dbReference type="ARBA" id="ARBA00023242"/>
    </source>
</evidence>
<dbReference type="PANTHER" id="PTHR40621:SF6">
    <property type="entry name" value="AP-1-LIKE TRANSCRIPTION FACTOR YAP1-RELATED"/>
    <property type="match status" value="1"/>
</dbReference>
<dbReference type="InterPro" id="IPR050936">
    <property type="entry name" value="AP-1-like"/>
</dbReference>
<dbReference type="CDD" id="cd14688">
    <property type="entry name" value="bZIP_YAP"/>
    <property type="match status" value="1"/>
</dbReference>